<dbReference type="EMBL" id="SNYF01000008">
    <property type="protein sequence ID" value="TDQ15113.1"/>
    <property type="molecule type" value="Genomic_DNA"/>
</dbReference>
<dbReference type="RefSeq" id="WP_133557224.1">
    <property type="nucleotide sequence ID" value="NZ_SNYF01000008.1"/>
</dbReference>
<keyword evidence="1" id="KW-1133">Transmembrane helix</keyword>
<feature type="transmembrane region" description="Helical" evidence="1">
    <location>
        <begin position="33"/>
        <end position="52"/>
    </location>
</feature>
<reference evidence="2 3" key="1">
    <citation type="submission" date="2019-03" db="EMBL/GenBank/DDBJ databases">
        <title>Genomic Encyclopedia of Type Strains, Phase III (KMG-III): the genomes of soil and plant-associated and newly described type strains.</title>
        <authorList>
            <person name="Whitman W."/>
        </authorList>
    </citation>
    <scope>NUCLEOTIDE SEQUENCE [LARGE SCALE GENOMIC DNA]</scope>
    <source>
        <strain evidence="2 3">CECT 8446</strain>
    </source>
</reference>
<name>A0A4R6T351_9BACT</name>
<dbReference type="AlphaFoldDB" id="A0A4R6T351"/>
<comment type="caution">
    <text evidence="2">The sequence shown here is derived from an EMBL/GenBank/DDBJ whole genome shotgun (WGS) entry which is preliminary data.</text>
</comment>
<evidence type="ECO:0000256" key="1">
    <source>
        <dbReference type="SAM" id="Phobius"/>
    </source>
</evidence>
<evidence type="ECO:0000313" key="2">
    <source>
        <dbReference type="EMBL" id="TDQ15113.1"/>
    </source>
</evidence>
<gene>
    <name evidence="2" type="ORF">DFQ04_2999</name>
</gene>
<proteinExistence type="predicted"/>
<organism evidence="2 3">
    <name type="scientific">Algoriphagus boseongensis</name>
    <dbReference type="NCBI Taxonomy" id="1442587"/>
    <lineage>
        <taxon>Bacteria</taxon>
        <taxon>Pseudomonadati</taxon>
        <taxon>Bacteroidota</taxon>
        <taxon>Cytophagia</taxon>
        <taxon>Cytophagales</taxon>
        <taxon>Cyclobacteriaceae</taxon>
        <taxon>Algoriphagus</taxon>
    </lineage>
</organism>
<keyword evidence="3" id="KW-1185">Reference proteome</keyword>
<keyword evidence="1" id="KW-0472">Membrane</keyword>
<accession>A0A4R6T351</accession>
<sequence length="61" mass="6530">MKNLAKVFSLLGLLLTIVPPVLFFMGSMEMGTMKIAMGIGMVAWIASAPFWINKPAGSDQG</sequence>
<protein>
    <submittedName>
        <fullName evidence="2">Uncharacterized protein</fullName>
    </submittedName>
</protein>
<evidence type="ECO:0000313" key="3">
    <source>
        <dbReference type="Proteomes" id="UP000294535"/>
    </source>
</evidence>
<keyword evidence="1" id="KW-0812">Transmembrane</keyword>
<dbReference type="OrthoDB" id="9814988at2"/>
<dbReference type="Proteomes" id="UP000294535">
    <property type="component" value="Unassembled WGS sequence"/>
</dbReference>